<evidence type="ECO:0000256" key="13">
    <source>
        <dbReference type="ARBA" id="ARBA00026054"/>
    </source>
</evidence>
<dbReference type="Pfam" id="PF00430">
    <property type="entry name" value="ATP-synt_B"/>
    <property type="match status" value="1"/>
</dbReference>
<evidence type="ECO:0000256" key="10">
    <source>
        <dbReference type="ARBA" id="ARBA00023310"/>
    </source>
</evidence>
<evidence type="ECO:0000256" key="2">
    <source>
        <dbReference type="ARBA" id="ARBA00022448"/>
    </source>
</evidence>
<proteinExistence type="inferred from homology"/>
<evidence type="ECO:0000256" key="18">
    <source>
        <dbReference type="SAM" id="MobiDB-lite"/>
    </source>
</evidence>
<keyword evidence="15" id="KW-0997">Cell inner membrane</keyword>
<dbReference type="GO" id="GO:0046933">
    <property type="term" value="F:proton-transporting ATP synthase activity, rotational mechanism"/>
    <property type="evidence" value="ECO:0007669"/>
    <property type="project" value="UniProtKB-UniRule"/>
</dbReference>
<comment type="similarity">
    <text evidence="1 15 16">Belongs to the ATPase B chain family.</text>
</comment>
<evidence type="ECO:0000256" key="9">
    <source>
        <dbReference type="ARBA" id="ARBA00023136"/>
    </source>
</evidence>
<comment type="function">
    <text evidence="12">Component of the F(0) channel, it forms part of the peripheral stalk, linking F(1) to F(0). The b'-subunit is a diverged and duplicated form of b found in plants and photosynthetic bacteria.</text>
</comment>
<keyword evidence="2 15" id="KW-0813">Transport</keyword>
<dbReference type="RefSeq" id="WP_013108455.1">
    <property type="nucleotide sequence ID" value="NC_014148.1"/>
</dbReference>
<feature type="coiled-coil region" evidence="17">
    <location>
        <begin position="107"/>
        <end position="173"/>
    </location>
</feature>
<dbReference type="HOGENOM" id="CLU_079215_2_0_0"/>
<name>D5SN97_PLAL2</name>
<evidence type="ECO:0000256" key="4">
    <source>
        <dbReference type="ARBA" id="ARBA00022547"/>
    </source>
</evidence>
<gene>
    <name evidence="15" type="primary">atpF</name>
    <name evidence="19" type="ordered locus">Plim_0172</name>
</gene>
<dbReference type="eggNOG" id="COG0711">
    <property type="taxonomic scope" value="Bacteria"/>
</dbReference>
<dbReference type="AlphaFoldDB" id="D5SN97"/>
<keyword evidence="10 15" id="KW-0066">ATP synthesis</keyword>
<dbReference type="GO" id="GO:0045259">
    <property type="term" value="C:proton-transporting ATP synthase complex"/>
    <property type="evidence" value="ECO:0007669"/>
    <property type="project" value="UniProtKB-KW"/>
</dbReference>
<keyword evidence="7 15" id="KW-1133">Transmembrane helix</keyword>
<sequence precursor="true">MYAQACQVTFQSSTARRSGWLWSLCFCAMAGLLLQGSISVADEKAKPDHGSETASTTGHGHSEDAHSSQGSTIPSGMIPKPDLMVWSLITFVAFVFLLSKFAWKPLAAGLDQREARIRNDIQEAESARLKAQQLLAEHEARLAKTEETVRELIAEAKRDAEKVRVDLTAAAEADVQTMKKRAVSEIEQARDVALQQLFDTLSTHVMDATSRIVGRSLNSDDHQRLVQEALAELNVRRN</sequence>
<evidence type="ECO:0000256" key="1">
    <source>
        <dbReference type="ARBA" id="ARBA00005513"/>
    </source>
</evidence>
<keyword evidence="17" id="KW-0175">Coiled coil</keyword>
<dbReference type="InterPro" id="IPR050059">
    <property type="entry name" value="ATP_synthase_B_chain"/>
</dbReference>
<dbReference type="InterPro" id="IPR002146">
    <property type="entry name" value="ATP_synth_b/b'su_bac/chlpt"/>
</dbReference>
<comment type="subunit">
    <text evidence="15">F-type ATPases have 2 components, F(1) - the catalytic core - and F(0) - the membrane proton channel. F(1) has five subunits: alpha(3), beta(3), gamma(1), delta(1), epsilon(1). F(0) has three main subunits: a(1), b(2) and c(10-14). The alpha and beta chains form an alternating ring which encloses part of the gamma chain. F(1) is attached to F(0) by a central stalk formed by the gamma and epsilon chains, while a peripheral stalk is formed by the delta and b chains.</text>
</comment>
<feature type="region of interest" description="Disordered" evidence="18">
    <location>
        <begin position="44"/>
        <end position="74"/>
    </location>
</feature>
<evidence type="ECO:0000256" key="15">
    <source>
        <dbReference type="HAMAP-Rule" id="MF_01398"/>
    </source>
</evidence>
<evidence type="ECO:0000313" key="19">
    <source>
        <dbReference type="EMBL" id="ADG66024.1"/>
    </source>
</evidence>
<evidence type="ECO:0000256" key="11">
    <source>
        <dbReference type="ARBA" id="ARBA00025198"/>
    </source>
</evidence>
<dbReference type="InterPro" id="IPR005864">
    <property type="entry name" value="ATP_synth_F0_bsu_bac"/>
</dbReference>
<protein>
    <recommendedName>
        <fullName evidence="15">ATP synthase subunit b</fullName>
    </recommendedName>
    <alternativeName>
        <fullName evidence="15">ATP synthase F(0) sector subunit b</fullName>
    </alternativeName>
    <alternativeName>
        <fullName evidence="15">ATPase subunit I</fullName>
    </alternativeName>
    <alternativeName>
        <fullName evidence="15">F-type ATPase subunit b</fullName>
        <shortName evidence="15">F-ATPase subunit b</shortName>
    </alternativeName>
</protein>
<dbReference type="EMBL" id="CP001744">
    <property type="protein sequence ID" value="ADG66024.1"/>
    <property type="molecule type" value="Genomic_DNA"/>
</dbReference>
<evidence type="ECO:0000256" key="5">
    <source>
        <dbReference type="ARBA" id="ARBA00022692"/>
    </source>
</evidence>
<comment type="subcellular location">
    <subcellularLocation>
        <location evidence="15">Cell inner membrane</location>
        <topology evidence="15">Single-pass membrane protein</topology>
    </subcellularLocation>
    <subcellularLocation>
        <location evidence="14">Endomembrane system</location>
        <topology evidence="14">Single-pass membrane protein</topology>
    </subcellularLocation>
</comment>
<comment type="function">
    <text evidence="11 15">F(1)F(0) ATP synthase produces ATP from ADP in the presence of a proton or sodium gradient. F-type ATPases consist of two structural domains, F(1) containing the extramembraneous catalytic core and F(0) containing the membrane proton channel, linked together by a central stalk and a peripheral stalk. During catalysis, ATP synthesis in the catalytic domain of F(1) is coupled via a rotary mechanism of the central stalk subunits to proton translocation.</text>
</comment>
<evidence type="ECO:0000256" key="6">
    <source>
        <dbReference type="ARBA" id="ARBA00022781"/>
    </source>
</evidence>
<accession>D5SN97</accession>
<keyword evidence="20" id="KW-1185">Reference proteome</keyword>
<keyword evidence="3 15" id="KW-1003">Cell membrane</keyword>
<dbReference type="STRING" id="521674.Plim_0172"/>
<dbReference type="GO" id="GO:0046961">
    <property type="term" value="F:proton-transporting ATPase activity, rotational mechanism"/>
    <property type="evidence" value="ECO:0007669"/>
    <property type="project" value="TreeGrafter"/>
</dbReference>
<evidence type="ECO:0000256" key="17">
    <source>
        <dbReference type="SAM" id="Coils"/>
    </source>
</evidence>
<comment type="subunit">
    <text evidence="13">F-type ATPases have 2 components, F(1) - the catalytic core - and F(0) - the membrane proton channel. F(1) has five subunits: alpha(3), beta(3), gamma(1), delta(1), epsilon(1). F(0) has four main subunits: a(1), b(2) and c(10-14). The alpha and beta chains form an alternating ring which encloses part of the gamma chain. F(1) is attached to F(0) by a central stalk formed by the gamma and epsilon chains, while a peripheral stalk is formed by the delta and b chains.</text>
</comment>
<feature type="transmembrane region" description="Helical" evidence="15">
    <location>
        <begin position="83"/>
        <end position="103"/>
    </location>
</feature>
<organism evidence="19 20">
    <name type="scientific">Planctopirus limnophila (strain ATCC 43296 / DSM 3776 / IFAM 1008 / Mu 290)</name>
    <name type="common">Planctomyces limnophilus</name>
    <dbReference type="NCBI Taxonomy" id="521674"/>
    <lineage>
        <taxon>Bacteria</taxon>
        <taxon>Pseudomonadati</taxon>
        <taxon>Planctomycetota</taxon>
        <taxon>Planctomycetia</taxon>
        <taxon>Planctomycetales</taxon>
        <taxon>Planctomycetaceae</taxon>
        <taxon>Planctopirus</taxon>
    </lineage>
</organism>
<keyword evidence="9 15" id="KW-0472">Membrane</keyword>
<dbReference type="CDD" id="cd06503">
    <property type="entry name" value="ATP-synt_Fo_b"/>
    <property type="match status" value="1"/>
</dbReference>
<dbReference type="PANTHER" id="PTHR33445:SF1">
    <property type="entry name" value="ATP SYNTHASE SUBUNIT B"/>
    <property type="match status" value="1"/>
</dbReference>
<keyword evidence="4 15" id="KW-0138">CF(0)</keyword>
<evidence type="ECO:0000256" key="12">
    <source>
        <dbReference type="ARBA" id="ARBA00025614"/>
    </source>
</evidence>
<comment type="caution">
    <text evidence="15">Lacks conserved residue(s) required for the propagation of feature annotation.</text>
</comment>
<evidence type="ECO:0000256" key="14">
    <source>
        <dbReference type="ARBA" id="ARBA00037847"/>
    </source>
</evidence>
<dbReference type="GO" id="GO:0005886">
    <property type="term" value="C:plasma membrane"/>
    <property type="evidence" value="ECO:0007669"/>
    <property type="project" value="UniProtKB-SubCell"/>
</dbReference>
<evidence type="ECO:0000256" key="3">
    <source>
        <dbReference type="ARBA" id="ARBA00022475"/>
    </source>
</evidence>
<reference evidence="19 20" key="1">
    <citation type="journal article" date="2010" name="Stand. Genomic Sci.">
        <title>Complete genome sequence of Planctomyces limnophilus type strain (Mu 290).</title>
        <authorList>
            <person name="Labutti K."/>
            <person name="Sikorski J."/>
            <person name="Schneider S."/>
            <person name="Nolan M."/>
            <person name="Lucas S."/>
            <person name="Glavina Del Rio T."/>
            <person name="Tice H."/>
            <person name="Cheng J.F."/>
            <person name="Goodwin L."/>
            <person name="Pitluck S."/>
            <person name="Liolios K."/>
            <person name="Ivanova N."/>
            <person name="Mavromatis K."/>
            <person name="Mikhailova N."/>
            <person name="Pati A."/>
            <person name="Chen A."/>
            <person name="Palaniappan K."/>
            <person name="Land M."/>
            <person name="Hauser L."/>
            <person name="Chang Y.J."/>
            <person name="Jeffries C.D."/>
            <person name="Tindall B.J."/>
            <person name="Rohde M."/>
            <person name="Goker M."/>
            <person name="Woyke T."/>
            <person name="Bristow J."/>
            <person name="Eisen J.A."/>
            <person name="Markowitz V."/>
            <person name="Hugenholtz P."/>
            <person name="Kyrpides N.C."/>
            <person name="Klenk H.P."/>
            <person name="Lapidus A."/>
        </authorList>
    </citation>
    <scope>NUCLEOTIDE SEQUENCE [LARGE SCALE GENOMIC DNA]</scope>
    <source>
        <strain evidence="20">ATCC 43296 / DSM 3776 / IFAM 1008 / 290</strain>
    </source>
</reference>
<dbReference type="NCBIfam" id="TIGR01144">
    <property type="entry name" value="ATP_synt_b"/>
    <property type="match status" value="1"/>
</dbReference>
<evidence type="ECO:0000256" key="8">
    <source>
        <dbReference type="ARBA" id="ARBA00023065"/>
    </source>
</evidence>
<keyword evidence="8 15" id="KW-0406">Ion transport</keyword>
<evidence type="ECO:0000313" key="20">
    <source>
        <dbReference type="Proteomes" id="UP000002220"/>
    </source>
</evidence>
<dbReference type="KEGG" id="plm:Plim_0172"/>
<dbReference type="PANTHER" id="PTHR33445">
    <property type="entry name" value="ATP SYNTHASE SUBUNIT B', CHLOROPLASTIC"/>
    <property type="match status" value="1"/>
</dbReference>
<dbReference type="GO" id="GO:0012505">
    <property type="term" value="C:endomembrane system"/>
    <property type="evidence" value="ECO:0007669"/>
    <property type="project" value="UniProtKB-SubCell"/>
</dbReference>
<dbReference type="Proteomes" id="UP000002220">
    <property type="component" value="Chromosome"/>
</dbReference>
<dbReference type="HAMAP" id="MF_01398">
    <property type="entry name" value="ATP_synth_b_bprime"/>
    <property type="match status" value="1"/>
</dbReference>
<evidence type="ECO:0000256" key="16">
    <source>
        <dbReference type="RuleBase" id="RU003848"/>
    </source>
</evidence>
<feature type="transmembrane region" description="Helical" evidence="15">
    <location>
        <begin position="20"/>
        <end position="41"/>
    </location>
</feature>
<keyword evidence="6 15" id="KW-0375">Hydrogen ion transport</keyword>
<evidence type="ECO:0000256" key="7">
    <source>
        <dbReference type="ARBA" id="ARBA00022989"/>
    </source>
</evidence>
<dbReference type="OrthoDB" id="274361at2"/>
<keyword evidence="5 15" id="KW-0812">Transmembrane</keyword>